<dbReference type="EnsemblBacteria" id="AAD36865">
    <property type="protein sequence ID" value="AAD36865"/>
    <property type="gene ID" value="TM_1802"/>
</dbReference>
<evidence type="ECO:0008006" key="3">
    <source>
        <dbReference type="Google" id="ProtNLM"/>
    </source>
</evidence>
<dbReference type="CDD" id="cd09672">
    <property type="entry name" value="Cas8a1_I-A"/>
    <property type="match status" value="1"/>
</dbReference>
<evidence type="ECO:0000313" key="1">
    <source>
        <dbReference type="EMBL" id="AAD36865.1"/>
    </source>
</evidence>
<dbReference type="PATRIC" id="fig|243274.17.peg.1812"/>
<dbReference type="EMBL" id="AE000512">
    <property type="protein sequence ID" value="AAD36865.1"/>
    <property type="molecule type" value="Genomic_DNA"/>
</dbReference>
<keyword evidence="2" id="KW-1185">Reference proteome</keyword>
<dbReference type="PIR" id="G72210">
    <property type="entry name" value="G72210"/>
</dbReference>
<gene>
    <name evidence="1" type="ordered locus">TM_1802</name>
</gene>
<dbReference type="AlphaFoldDB" id="Q9X2C2"/>
<dbReference type="InterPro" id="IPR013389">
    <property type="entry name" value="CRISPR-assoc_prot_Cas8b"/>
</dbReference>
<dbReference type="KEGG" id="tmw:THMA_1848"/>
<dbReference type="InParanoid" id="Q9X2C2"/>
<protein>
    <recommendedName>
        <fullName evidence="3">CRISPR-associated protein, TM1802 family</fullName>
    </recommendedName>
</protein>
<name>Q9X2C2_THEMA</name>
<sequence>MLEKIYNLGKIGGDSFSNFAEEVPSDEGIAIFLESNSEGLVFKDVVSIEKKPGGKNSKIFLYRKQRGNFSSSVSPTMKFLDKSSGSRDPLERTFDVFLGFFDHPKISHIKDVLERNKEEIIDKLRNYDVKNRFLTISIDGKFPAEVPEILQAFEDKVTQKKTKGEAKCFLCGKEANSRLSDVFKFATFDKPGFTPFLSKKHPIQICDDCRSVLEKARRAIDEKLSFSFFSNNRILWIIPSVPDQDILESVIEKIYEIKDTDKNSKFRSFARLEEEIEKVLSENERAVYDFVLIEKEQQAERIVLHVEEVSPTRVRRILEESKKIESQLKEDGFKVSVNFSVIHKFFEDLDRYFNSLFSAVFSEGTFDKKLLLTLFLSKIRSDFFGNDTLLSAREAFATYVYLRRLNVLKGGASVLKGEDFFSRYPEFFDEPWKKAVFLEGVLANYLLYLQYVKRNSKAFTKKLKGLRLTKRDVEGLLPEIRAKIEAYGGMSESVAELFRETAEAFLEAGNWSASPDEISFVFVSGLSLGKTFFREVGVDESSEEQE</sequence>
<dbReference type="Pfam" id="PF09484">
    <property type="entry name" value="Cas_TM1802"/>
    <property type="match status" value="1"/>
</dbReference>
<organism evidence="1 2">
    <name type="scientific">Thermotoga maritima (strain ATCC 43589 / DSM 3109 / JCM 10099 / NBRC 100826 / MSB8)</name>
    <dbReference type="NCBI Taxonomy" id="243274"/>
    <lineage>
        <taxon>Bacteria</taxon>
        <taxon>Thermotogati</taxon>
        <taxon>Thermotogota</taxon>
        <taxon>Thermotogae</taxon>
        <taxon>Thermotogales</taxon>
        <taxon>Thermotogaceae</taxon>
        <taxon>Thermotoga</taxon>
    </lineage>
</organism>
<dbReference type="RefSeq" id="WP_004082349.1">
    <property type="nucleotide sequence ID" value="NC_000853.1"/>
</dbReference>
<dbReference type="Proteomes" id="UP000008183">
    <property type="component" value="Chromosome"/>
</dbReference>
<dbReference type="KEGG" id="tma:TM1802"/>
<dbReference type="OrthoDB" id="5422815at2"/>
<dbReference type="NCBIfam" id="TIGR02591">
    <property type="entry name" value="cas_Csh1"/>
    <property type="match status" value="1"/>
</dbReference>
<dbReference type="KEGG" id="tmi:THEMA_05180"/>
<reference evidence="1 2" key="1">
    <citation type="journal article" date="1999" name="Nature">
        <title>Evidence for lateral gene transfer between Archaea and Bacteria from genome sequence of Thermotoga maritima.</title>
        <authorList>
            <person name="Nelson K.E."/>
            <person name="Clayton R.A."/>
            <person name="Gill S.R."/>
            <person name="Gwinn M.L."/>
            <person name="Dodson R.J."/>
            <person name="Haft D.H."/>
            <person name="Hickey E.K."/>
            <person name="Peterson J.D."/>
            <person name="Nelson W.C."/>
            <person name="Ketchum K.A."/>
            <person name="McDonald L."/>
            <person name="Utterback T.R."/>
            <person name="Malek J.A."/>
            <person name="Linher K.D."/>
            <person name="Garrett M.M."/>
            <person name="Stewart A.M."/>
            <person name="Cotton M.D."/>
            <person name="Pratt M.S."/>
            <person name="Phillips C.A."/>
            <person name="Richardson D."/>
            <person name="Heidelberg J."/>
            <person name="Sutton G.G."/>
            <person name="Fleischmann R.D."/>
            <person name="White O."/>
            <person name="Salzberg S.L."/>
            <person name="Smith H.O."/>
            <person name="Venter J.C."/>
            <person name="Fraser C.M."/>
        </authorList>
    </citation>
    <scope>NUCLEOTIDE SEQUENCE [LARGE SCALE GENOMIC DNA]</scope>
    <source>
        <strain evidence="2">ATCC 43589 / DSM 3109 / JCM 10099 / NBRC 100826 / MSB8</strain>
    </source>
</reference>
<evidence type="ECO:0000313" key="2">
    <source>
        <dbReference type="Proteomes" id="UP000008183"/>
    </source>
</evidence>
<dbReference type="KEGG" id="tmm:Tmari_1812"/>
<accession>G4FGJ0</accession>
<accession>Q9X2C2</accession>
<proteinExistence type="predicted"/>
<dbReference type="InterPro" id="IPR013420">
    <property type="entry name" value="CRISPR-assoc_prot_Cas8b/Csh1_C"/>
</dbReference>
<dbReference type="NCBIfam" id="TIGR02556">
    <property type="entry name" value="cas_TM1802"/>
    <property type="match status" value="1"/>
</dbReference>
<dbReference type="PaxDb" id="243274-THEMA_05180"/>